<dbReference type="EMBL" id="RXLQ01000001">
    <property type="protein sequence ID" value="RSZ61111.1"/>
    <property type="molecule type" value="Genomic_DNA"/>
</dbReference>
<evidence type="ECO:0000313" key="3">
    <source>
        <dbReference type="Proteomes" id="UP000278085"/>
    </source>
</evidence>
<evidence type="ECO:0000313" key="2">
    <source>
        <dbReference type="EMBL" id="RSZ61111.1"/>
    </source>
</evidence>
<keyword evidence="3" id="KW-1185">Reference proteome</keyword>
<evidence type="ECO:0000256" key="1">
    <source>
        <dbReference type="SAM" id="MobiDB-lite"/>
    </source>
</evidence>
<dbReference type="AlphaFoldDB" id="A0A430HU64"/>
<feature type="region of interest" description="Disordered" evidence="1">
    <location>
        <begin position="24"/>
        <end position="47"/>
    </location>
</feature>
<dbReference type="InterPro" id="IPR036380">
    <property type="entry name" value="Isochorismatase-like_sf"/>
</dbReference>
<dbReference type="SUPFAM" id="SSF52499">
    <property type="entry name" value="Isochorismatase-like hydrolases"/>
    <property type="match status" value="1"/>
</dbReference>
<proteinExistence type="predicted"/>
<organism evidence="2 3">
    <name type="scientific">Massilia atriviolacea</name>
    <dbReference type="NCBI Taxonomy" id="2495579"/>
    <lineage>
        <taxon>Bacteria</taxon>
        <taxon>Pseudomonadati</taxon>
        <taxon>Pseudomonadota</taxon>
        <taxon>Betaproteobacteria</taxon>
        <taxon>Burkholderiales</taxon>
        <taxon>Oxalobacteraceae</taxon>
        <taxon>Telluria group</taxon>
        <taxon>Massilia</taxon>
    </lineage>
</organism>
<reference evidence="2 3" key="1">
    <citation type="submission" date="2018-12" db="EMBL/GenBank/DDBJ databases">
        <authorList>
            <person name="Yang E."/>
        </authorList>
    </citation>
    <scope>NUCLEOTIDE SEQUENCE [LARGE SCALE GENOMIC DNA]</scope>
    <source>
        <strain evidence="2 3">SOD</strain>
    </source>
</reference>
<accession>A0A430HU64</accession>
<dbReference type="Proteomes" id="UP000278085">
    <property type="component" value="Unassembled WGS sequence"/>
</dbReference>
<gene>
    <name evidence="2" type="ORF">EJB06_03005</name>
</gene>
<comment type="caution">
    <text evidence="2">The sequence shown here is derived from an EMBL/GenBank/DDBJ whole genome shotgun (WGS) entry which is preliminary data.</text>
</comment>
<name>A0A430HU64_9BURK</name>
<sequence>MAGDGGVSVLQRWLDENCTSLKSPLTARRRNGPVNGNGGSAKNLPGRRLVGAPDAYSGFKGTGLAAQLRKRAPAAVIGGLATHHRVPDTVKDALTNGFRVVMLPAPIRAVDISAGDSQSAIRDIRDMIACCAEPAQLSG</sequence>
<protein>
    <submittedName>
        <fullName evidence="2">Isochorismatase family protein</fullName>
    </submittedName>
</protein>
<dbReference type="OrthoDB" id="9791276at2"/>
<dbReference type="Gene3D" id="3.40.50.850">
    <property type="entry name" value="Isochorismatase-like"/>
    <property type="match status" value="1"/>
</dbReference>